<feature type="domain" description="Major facilitator superfamily (MFS) profile" evidence="6">
    <location>
        <begin position="869"/>
        <end position="1274"/>
    </location>
</feature>
<keyword evidence="3 5" id="KW-1133">Transmembrane helix</keyword>
<evidence type="ECO:0000256" key="5">
    <source>
        <dbReference type="SAM" id="Phobius"/>
    </source>
</evidence>
<gene>
    <name evidence="7" type="ORF">PGLA2088_LOCUS22061</name>
</gene>
<proteinExistence type="predicted"/>
<dbReference type="EMBL" id="CAJNNW010025884">
    <property type="protein sequence ID" value="CAE8680708.1"/>
    <property type="molecule type" value="Genomic_DNA"/>
</dbReference>
<feature type="transmembrane region" description="Helical" evidence="5">
    <location>
        <begin position="935"/>
        <end position="957"/>
    </location>
</feature>
<name>A0A813JFM8_POLGL</name>
<dbReference type="PANTHER" id="PTHR24064">
    <property type="entry name" value="SOLUTE CARRIER FAMILY 22 MEMBER"/>
    <property type="match status" value="1"/>
</dbReference>
<keyword evidence="2 5" id="KW-0812">Transmembrane</keyword>
<dbReference type="InterPro" id="IPR036259">
    <property type="entry name" value="MFS_trans_sf"/>
</dbReference>
<feature type="transmembrane region" description="Helical" evidence="5">
    <location>
        <begin position="1613"/>
        <end position="1630"/>
    </location>
</feature>
<comment type="caution">
    <text evidence="7">The sequence shown here is derived from an EMBL/GenBank/DDBJ whole genome shotgun (WGS) entry which is preliminary data.</text>
</comment>
<evidence type="ECO:0000256" key="4">
    <source>
        <dbReference type="ARBA" id="ARBA00023136"/>
    </source>
</evidence>
<dbReference type="Gene3D" id="1.20.1250.20">
    <property type="entry name" value="MFS general substrate transporter like domains"/>
    <property type="match status" value="1"/>
</dbReference>
<evidence type="ECO:0000313" key="8">
    <source>
        <dbReference type="Proteomes" id="UP000626109"/>
    </source>
</evidence>
<evidence type="ECO:0000256" key="3">
    <source>
        <dbReference type="ARBA" id="ARBA00022989"/>
    </source>
</evidence>
<feature type="transmembrane region" description="Helical" evidence="5">
    <location>
        <begin position="1128"/>
        <end position="1150"/>
    </location>
</feature>
<keyword evidence="4 5" id="KW-0472">Membrane</keyword>
<sequence>MTVPAFQPPIQLFFRIDVDFGKTVHAMFTTSLDGSLSPGRMARTISSSASAGSSSLRTSTPVSFPARGILLHVEQSGVANTIHEYLDSWSYATLKLCGRLSLLQHCGVLQKDVDWSEFDWEGKASGLLWRWPGLSKVQLLTLYMNISGRPRRHQEKKEKDKSKFRLRLSELFLEDLVRKGDPDILNCCVDVPRLLIQRYQREPWKPNFFMDDDFLELEDEDLADVTDELQVLIQGRLSLLMVLSWYFPAAALVALSCKTDQGHGEKYVVQPETLAAVLKTRRYGECSLLAAPAYLNRSWKFEEHIGELPFLSIEEELVRMLSCVAQHGYESEANRLLLNLTSSRDLLDVAAMLLEKAGSKLSLKMLNTFGRSASQTRSAFSHALSYFSAQEQREHGFSNGFAGKGKDKLAAKGKGMLRNDRCDSFYRSHAQAIGHCGLCGYKRFDDNGSLVCACPFRATAASVCHLLLERGCKVLLRTSEDESEQEEYAWRSAEADSDVRYSYGSGISDDSSEDGHIFFSFCACTDYDHGRHRGAEGGEGGRRRGSRSVVAVCELCKEEERKEGRKQEKRREKIREKCRFHFIEHIVASPAWWARAATIRYDHYTEQLWGLDPKDTHMHAGYPHMPAWSFNPESACILNSARSTGTFGAKQSLSVCESCDVPGSGCPLCGNSECHTHIHVQEAFPFWSASVEICVTADPIPQGIVYSPYDTGDPIREIPEAPVLECKGKMLLAQKKGGSGDSELFPWDADIDANFIADHPLVLGSLLEEHVETLRELGYTYILRGDRVVFRTLSDSARMDVWISGPQEVKLFDIRARLCGVRVNFFRDQIEGTVWYYRSEAVLELAKMAASSRIASSTSKCDGTYPVGRYPVYSIGLTTDLYDLTVVNAIRPEFEECYGVLSPWENGALSSAASAGAILGQLSFGHLADRVGRRAAFIATASLMCVASLGAAAAVPMGNFSAAQVMMCWRFLLGVGIGGEYPISGSVTAEGGLLNGIQCCDEANSETSALHMAMLSLCFLAGQVLSSSVVLICLYAKLPAQVTWRLAIGFGAVLALVGAVLRARTMQESSAWLAARASSSRQRPRLDLRGVMRPLAGTLLNWMVYDIISYGSGSYTTSLFPASTRIGTLWNVLLIVALSVPGYLFTLCIGRFGRRNFQLVGFFVMGLCFLAMSVTYGRGGSMSVQVFIFGLQKSFDAFGPGATTFIIPAEIFPTAVRASCHGLSAAGGKLGAFIGIFLLPQAKEAFGYPVVLAGCGILCFLGVVLTLRLTPPYDAGTLRRIEALSAEPRLDLSKLSGVLWAREVAHPREVQITTTAPGNPTMSSFSMPVYQASNTPPRPLRQQEWSSGGSMQAMAVSHDPLSRTIAAGHMGAVSAIAQHQVQHLQMPQRQQMQLQQLQQQQLQKQHQLQQQQQQQSGQQQEQEQQHQQYRGQQQLMQQQQQLVDQQLTERHDDSAMQNWRRQQQLDLQLEYQRQQHWQKGLPEGSVVVPLSGVAAREGFGVALSAQPRGSGRQSPAYRSFNVGGGNGATPPRAISPMPSPVSNSRLVSDQHAGFQMRPTAAVQIFSLSEPWPGSGCCCCCCCCCCCFLIWLLWLEMGPAALCVNRGPTACTRALAGVLVFVLRSVPIRFIF</sequence>
<dbReference type="PROSITE" id="PS50850">
    <property type="entry name" value="MFS"/>
    <property type="match status" value="1"/>
</dbReference>
<dbReference type="SUPFAM" id="SSF103473">
    <property type="entry name" value="MFS general substrate transporter"/>
    <property type="match status" value="1"/>
</dbReference>
<evidence type="ECO:0000313" key="7">
    <source>
        <dbReference type="EMBL" id="CAE8680708.1"/>
    </source>
</evidence>
<dbReference type="Pfam" id="PF00083">
    <property type="entry name" value="Sugar_tr"/>
    <property type="match status" value="2"/>
</dbReference>
<feature type="transmembrane region" description="Helical" evidence="5">
    <location>
        <begin position="1014"/>
        <end position="1038"/>
    </location>
</feature>
<dbReference type="GO" id="GO:0022857">
    <property type="term" value="F:transmembrane transporter activity"/>
    <property type="evidence" value="ECO:0007669"/>
    <property type="project" value="InterPro"/>
</dbReference>
<feature type="transmembrane region" description="Helical" evidence="5">
    <location>
        <begin position="1573"/>
        <end position="1593"/>
    </location>
</feature>
<evidence type="ECO:0000256" key="1">
    <source>
        <dbReference type="ARBA" id="ARBA00004141"/>
    </source>
</evidence>
<feature type="transmembrane region" description="Helical" evidence="5">
    <location>
        <begin position="1157"/>
        <end position="1177"/>
    </location>
</feature>
<protein>
    <recommendedName>
        <fullName evidence="6">Major facilitator superfamily (MFS) profile domain-containing protein</fullName>
    </recommendedName>
</protein>
<dbReference type="InterPro" id="IPR020846">
    <property type="entry name" value="MFS_dom"/>
</dbReference>
<accession>A0A813JFM8</accession>
<organism evidence="7 8">
    <name type="scientific">Polarella glacialis</name>
    <name type="common">Dinoflagellate</name>
    <dbReference type="NCBI Taxonomy" id="89957"/>
    <lineage>
        <taxon>Eukaryota</taxon>
        <taxon>Sar</taxon>
        <taxon>Alveolata</taxon>
        <taxon>Dinophyceae</taxon>
        <taxon>Suessiales</taxon>
        <taxon>Suessiaceae</taxon>
        <taxon>Polarella</taxon>
    </lineage>
</organism>
<dbReference type="InterPro" id="IPR005828">
    <property type="entry name" value="MFS_sugar_transport-like"/>
</dbReference>
<dbReference type="GO" id="GO:0016020">
    <property type="term" value="C:membrane"/>
    <property type="evidence" value="ECO:0007669"/>
    <property type="project" value="UniProtKB-SubCell"/>
</dbReference>
<comment type="subcellular location">
    <subcellularLocation>
        <location evidence="1">Membrane</location>
        <topology evidence="1">Multi-pass membrane protein</topology>
    </subcellularLocation>
</comment>
<dbReference type="Proteomes" id="UP000626109">
    <property type="component" value="Unassembled WGS sequence"/>
</dbReference>
<reference evidence="7" key="1">
    <citation type="submission" date="2021-02" db="EMBL/GenBank/DDBJ databases">
        <authorList>
            <person name="Dougan E. K."/>
            <person name="Rhodes N."/>
            <person name="Thang M."/>
            <person name="Chan C."/>
        </authorList>
    </citation>
    <scope>NUCLEOTIDE SEQUENCE</scope>
</reference>
<feature type="transmembrane region" description="Helical" evidence="5">
    <location>
        <begin position="1246"/>
        <end position="1270"/>
    </location>
</feature>
<evidence type="ECO:0000256" key="2">
    <source>
        <dbReference type="ARBA" id="ARBA00022692"/>
    </source>
</evidence>
<evidence type="ECO:0000259" key="6">
    <source>
        <dbReference type="PROSITE" id="PS50850"/>
    </source>
</evidence>
<feature type="transmembrane region" description="Helical" evidence="5">
    <location>
        <begin position="1044"/>
        <end position="1061"/>
    </location>
</feature>